<dbReference type="EMBL" id="BARW01024066">
    <property type="protein sequence ID" value="GAI88600.1"/>
    <property type="molecule type" value="Genomic_DNA"/>
</dbReference>
<organism evidence="1">
    <name type="scientific">marine sediment metagenome</name>
    <dbReference type="NCBI Taxonomy" id="412755"/>
    <lineage>
        <taxon>unclassified sequences</taxon>
        <taxon>metagenomes</taxon>
        <taxon>ecological metagenomes</taxon>
    </lineage>
</organism>
<proteinExistence type="predicted"/>
<name>X1TM17_9ZZZZ</name>
<accession>X1TM17</accession>
<reference evidence="1" key="1">
    <citation type="journal article" date="2014" name="Front. Microbiol.">
        <title>High frequency of phylogenetically diverse reductive dehalogenase-homologous genes in deep subseafloor sedimentary metagenomes.</title>
        <authorList>
            <person name="Kawai M."/>
            <person name="Futagami T."/>
            <person name="Toyoda A."/>
            <person name="Takaki Y."/>
            <person name="Nishi S."/>
            <person name="Hori S."/>
            <person name="Arai W."/>
            <person name="Tsubouchi T."/>
            <person name="Morono Y."/>
            <person name="Uchiyama I."/>
            <person name="Ito T."/>
            <person name="Fujiyama A."/>
            <person name="Inagaki F."/>
            <person name="Takami H."/>
        </authorList>
    </citation>
    <scope>NUCLEOTIDE SEQUENCE</scope>
    <source>
        <strain evidence="1">Expedition CK06-06</strain>
    </source>
</reference>
<dbReference type="Pfam" id="PF08309">
    <property type="entry name" value="LVIVD"/>
    <property type="match status" value="5"/>
</dbReference>
<dbReference type="SUPFAM" id="SSF63825">
    <property type="entry name" value="YWTD domain"/>
    <property type="match status" value="1"/>
</dbReference>
<protein>
    <recommendedName>
        <fullName evidence="2">LVIVD repeat-containing protein</fullName>
    </recommendedName>
</protein>
<evidence type="ECO:0000313" key="1">
    <source>
        <dbReference type="EMBL" id="GAI88600.1"/>
    </source>
</evidence>
<evidence type="ECO:0008006" key="2">
    <source>
        <dbReference type="Google" id="ProtNLM"/>
    </source>
</evidence>
<feature type="non-terminal residue" evidence="1">
    <location>
        <position position="1"/>
    </location>
</feature>
<comment type="caution">
    <text evidence="1">The sequence shown here is derived from an EMBL/GenBank/DDBJ whole genome shotgun (WGS) entry which is preliminary data.</text>
</comment>
<sequence length="188" mass="20493">NGFAYIATDIAGVVIIDVSDPANPLFRSNYLTSLDCKDLVASGDYVYAASSWTGLVVINVANPDDPYLETTLDLNGSAAHYIDSQNDYLYVLGNGIGDRNLYIVDITTPSNPVIYGSFPGYPKACDVSGEYAYQCDILLGFQSLDISDTTNIREVSTLKLLNPTDVMVEDNYAYVSDSGDLIKVIQLW</sequence>
<gene>
    <name evidence="1" type="ORF">S12H4_39762</name>
</gene>
<dbReference type="AlphaFoldDB" id="X1TM17"/>
<dbReference type="InterPro" id="IPR013211">
    <property type="entry name" value="LVIVD"/>
</dbReference>